<feature type="compositionally biased region" description="Polar residues" evidence="1">
    <location>
        <begin position="522"/>
        <end position="534"/>
    </location>
</feature>
<dbReference type="Proteomes" id="UP000316079">
    <property type="component" value="Unassembled WGS sequence"/>
</dbReference>
<feature type="region of interest" description="Disordered" evidence="1">
    <location>
        <begin position="424"/>
        <end position="462"/>
    </location>
</feature>
<organism evidence="3 4">
    <name type="scientific">Danionella cerebrum</name>
    <dbReference type="NCBI Taxonomy" id="2873325"/>
    <lineage>
        <taxon>Eukaryota</taxon>
        <taxon>Metazoa</taxon>
        <taxon>Chordata</taxon>
        <taxon>Craniata</taxon>
        <taxon>Vertebrata</taxon>
        <taxon>Euteleostomi</taxon>
        <taxon>Actinopterygii</taxon>
        <taxon>Neopterygii</taxon>
        <taxon>Teleostei</taxon>
        <taxon>Ostariophysi</taxon>
        <taxon>Cypriniformes</taxon>
        <taxon>Danionidae</taxon>
        <taxon>Danioninae</taxon>
        <taxon>Danionella</taxon>
    </lineage>
</organism>
<gene>
    <name evidence="3" type="ORF">DNTS_025475</name>
</gene>
<feature type="compositionally biased region" description="Polar residues" evidence="1">
    <location>
        <begin position="1301"/>
        <end position="1313"/>
    </location>
</feature>
<dbReference type="PANTHER" id="PTHR33775:SF4">
    <property type="entry name" value="CHROMOSOME 4 OPEN READING FRAME 54"/>
    <property type="match status" value="1"/>
</dbReference>
<accession>A0A553Q382</accession>
<feature type="compositionally biased region" description="Basic and acidic residues" evidence="1">
    <location>
        <begin position="556"/>
        <end position="567"/>
    </location>
</feature>
<proteinExistence type="predicted"/>
<feature type="region of interest" description="Disordered" evidence="1">
    <location>
        <begin position="873"/>
        <end position="894"/>
    </location>
</feature>
<evidence type="ECO:0000313" key="4">
    <source>
        <dbReference type="Proteomes" id="UP000316079"/>
    </source>
</evidence>
<feature type="region of interest" description="Disordered" evidence="1">
    <location>
        <begin position="194"/>
        <end position="217"/>
    </location>
</feature>
<name>A0A553Q382_9TELE</name>
<evidence type="ECO:0000256" key="1">
    <source>
        <dbReference type="SAM" id="MobiDB-lite"/>
    </source>
</evidence>
<feature type="region of interest" description="Disordered" evidence="1">
    <location>
        <begin position="508"/>
        <end position="580"/>
    </location>
</feature>
<feature type="region of interest" description="Disordered" evidence="1">
    <location>
        <begin position="779"/>
        <end position="803"/>
    </location>
</feature>
<feature type="compositionally biased region" description="Acidic residues" evidence="1">
    <location>
        <begin position="546"/>
        <end position="555"/>
    </location>
</feature>
<feature type="compositionally biased region" description="Basic and acidic residues" evidence="1">
    <location>
        <begin position="509"/>
        <end position="520"/>
    </location>
</feature>
<dbReference type="OrthoDB" id="8945866at2759"/>
<feature type="domain" description="DUF4585" evidence="2">
    <location>
        <begin position="1167"/>
        <end position="1233"/>
    </location>
</feature>
<feature type="region of interest" description="Disordered" evidence="1">
    <location>
        <begin position="1"/>
        <end position="108"/>
    </location>
</feature>
<feature type="region of interest" description="Disordered" evidence="1">
    <location>
        <begin position="1290"/>
        <end position="1313"/>
    </location>
</feature>
<dbReference type="InterPro" id="IPR027838">
    <property type="entry name" value="DUF4585"/>
</dbReference>
<dbReference type="PANTHER" id="PTHR33775">
    <property type="entry name" value="CARDIAC-ENRICHED FHL2-INTERACTING PROTEIN-RELATED"/>
    <property type="match status" value="1"/>
</dbReference>
<protein>
    <recommendedName>
        <fullName evidence="2">DUF4585 domain-containing protein</fullName>
    </recommendedName>
</protein>
<keyword evidence="4" id="KW-1185">Reference proteome</keyword>
<feature type="compositionally biased region" description="Basic and acidic residues" evidence="1">
    <location>
        <begin position="873"/>
        <end position="891"/>
    </location>
</feature>
<sequence>MRMTGAQHEEDYVDLNDLLDLKLDEKVVSRDVSTGKRDSGEKRAEGKEPTGSPKEESAEKSSSFETAPSEFPDKDTECIQTSEQKPVSPRFNDDNEVYMSSKSESDDDVTVVLSDNDAADAREDESHFITTHEIQLIELDHDVDYDIETGSSWDLEDDLRVYTFVDYASFDSDETLEGKETNVRAAELNRKPESNLCDADKSASSDESLSKKTAPAGQIHLSIKTTSRTVHEPSQKQNTCVKDKSRKVCDNTKCFIAVPGRLHFGKRKNKDVNEYSSGASSAVSELDDADKEVRNLTARAFKSLAYPYFDAINFSTSSESSVSLSEYGPWSTFVDFKYGAKGRDQNKGCTSNFHFAKKRDGTGITGLALASMRAPPVEIFALNGNLVAHKNASSTTKKFELMGKFSQGQSGLIRLTETLNIRSKSLHPVNGSRSTDEVTDTLPSAQGSEASKRASNAGETMEDTHKKAIFASSLLKNVISKKMQFEQERKMERGEICETHHAPSPCFATHEHEVQREKTARKNSTGLQRQGSKYSDSDHTIVSVDELGDIVDGESGDAKEDARKEESASDTNLESANDTKKGAFEASKSMLLRSQNSAFRSWRDGELEFQKEHKNHKTPPREKEGNYCVETTKMSHLFVPSIQLPSAEKEHRKANFSSRDQAESAAVERSSNALLVSDDSRSSVTAKSPEIKISLRSVRDNKSHPFNIAKLLTPGLSCKAAEEARCQALAAAFKCESDKVPHFIVRDIRENKGKLQTPIHQVRDVRKLVKSSYHFVSLDNDNKSSQSASDGEQKPVKQRSPSVSSASLIPIVIKCQSVNTNSNVKQSGNASEPPIRRYAEDIAETDRSSPHVAMANRLPKQEHPAGLKIEASTRKHDKTCDVSEKKAEPKKSNQVALEKLQAAVKTMEQLYVFDKNEWKRKTEPHPLTDSHVLSLISSEENTAEEQESSASTDLSLRFDSNPNLRETPPKKDETSVSSPTVREDRKGPKTLVHLTGTLCKKKPIGTKPPQTHAASQNPMTPKFPVSLKTSQAKRVAEERDRPRETEFAPLHFTSRADSENYLTIPIKPQAKSAVKPTAATPAKTAVYNITSGTSKPQTASPSSYLVHNDIRGQPKRSAFVMDNRSPDTPTAAIYHTPLPVPMQAAHPQVICFSPTVQPSPVPTEHFQATQRKMLLDPTTGSYYLVDTPVQPATKRLFDPETGQYVDIPMPPQPPMTPVPLPISPLALNPGSYSHTYMFYPGYMPTMIPARSIQSQLSLHSEADDEEKTHPQMGQQEDGAYLEKPYYMPSGQTSQTSSMTQHISNRPSNTKQPVISFTSQQGPRIIAPPSFDGTTMSFVVEHRKNAVSGLSSVTFIKKFPNCQ</sequence>
<comment type="caution">
    <text evidence="3">The sequence shown here is derived from an EMBL/GenBank/DDBJ whole genome shotgun (WGS) entry which is preliminary data.</text>
</comment>
<feature type="compositionally biased region" description="Basic and acidic residues" evidence="1">
    <location>
        <begin position="19"/>
        <end position="59"/>
    </location>
</feature>
<reference evidence="3 4" key="1">
    <citation type="journal article" date="2019" name="Sci. Data">
        <title>Hybrid genome assembly and annotation of Danionella translucida.</title>
        <authorList>
            <person name="Kadobianskyi M."/>
            <person name="Schulze L."/>
            <person name="Schuelke M."/>
            <person name="Judkewitz B."/>
        </authorList>
    </citation>
    <scope>NUCLEOTIDE SEQUENCE [LARGE SCALE GENOMIC DNA]</scope>
    <source>
        <strain evidence="3 4">Bolton</strain>
    </source>
</reference>
<feature type="region of interest" description="Disordered" evidence="1">
    <location>
        <begin position="1255"/>
        <end position="1274"/>
    </location>
</feature>
<dbReference type="InterPro" id="IPR052303">
    <property type="entry name" value="CEFIP"/>
</dbReference>
<dbReference type="STRING" id="623744.A0A553Q382"/>
<feature type="region of interest" description="Disordered" evidence="1">
    <location>
        <begin position="939"/>
        <end position="1027"/>
    </location>
</feature>
<feature type="region of interest" description="Disordered" evidence="1">
    <location>
        <begin position="646"/>
        <end position="670"/>
    </location>
</feature>
<feature type="compositionally biased region" description="Polar residues" evidence="1">
    <location>
        <begin position="441"/>
        <end position="458"/>
    </location>
</feature>
<evidence type="ECO:0000313" key="3">
    <source>
        <dbReference type="EMBL" id="TRY84390.1"/>
    </source>
</evidence>
<dbReference type="Pfam" id="PF15232">
    <property type="entry name" value="DUF4585"/>
    <property type="match status" value="1"/>
</dbReference>
<feature type="compositionally biased region" description="Low complexity" evidence="1">
    <location>
        <begin position="1291"/>
        <end position="1300"/>
    </location>
</feature>
<feature type="compositionally biased region" description="Polar residues" evidence="1">
    <location>
        <begin position="948"/>
        <end position="964"/>
    </location>
</feature>
<feature type="compositionally biased region" description="Basic and acidic residues" evidence="1">
    <location>
        <begin position="194"/>
        <end position="210"/>
    </location>
</feature>
<evidence type="ECO:0000259" key="2">
    <source>
        <dbReference type="Pfam" id="PF15232"/>
    </source>
</evidence>
<feature type="compositionally biased region" description="Polar residues" evidence="1">
    <location>
        <begin position="1008"/>
        <end position="1019"/>
    </location>
</feature>
<dbReference type="EMBL" id="SRMA01026411">
    <property type="protein sequence ID" value="TRY84390.1"/>
    <property type="molecule type" value="Genomic_DNA"/>
</dbReference>